<dbReference type="RefSeq" id="WP_379186929.1">
    <property type="nucleotide sequence ID" value="NZ_JBHSOW010000016.1"/>
</dbReference>
<dbReference type="Proteomes" id="UP001596047">
    <property type="component" value="Unassembled WGS sequence"/>
</dbReference>
<dbReference type="EMBL" id="JBHSOW010000016">
    <property type="protein sequence ID" value="MFC5648471.1"/>
    <property type="molecule type" value="Genomic_DNA"/>
</dbReference>
<keyword evidence="1 4" id="KW-0808">Transferase</keyword>
<dbReference type="PROSITE" id="PS51186">
    <property type="entry name" value="GNAT"/>
    <property type="match status" value="1"/>
</dbReference>
<comment type="caution">
    <text evidence="4">The sequence shown here is derived from an EMBL/GenBank/DDBJ whole genome shotgun (WGS) entry which is preliminary data.</text>
</comment>
<reference evidence="5" key="1">
    <citation type="journal article" date="2019" name="Int. J. Syst. Evol. Microbiol.">
        <title>The Global Catalogue of Microorganisms (GCM) 10K type strain sequencing project: providing services to taxonomists for standard genome sequencing and annotation.</title>
        <authorList>
            <consortium name="The Broad Institute Genomics Platform"/>
            <consortium name="The Broad Institute Genome Sequencing Center for Infectious Disease"/>
            <person name="Wu L."/>
            <person name="Ma J."/>
        </authorList>
    </citation>
    <scope>NUCLEOTIDE SEQUENCE [LARGE SCALE GENOMIC DNA]</scope>
    <source>
        <strain evidence="5">CGMCC 1.3240</strain>
    </source>
</reference>
<dbReference type="PANTHER" id="PTHR10908:SF0">
    <property type="entry name" value="SEROTONIN N-ACETYLTRANSFERASE"/>
    <property type="match status" value="1"/>
</dbReference>
<keyword evidence="2 4" id="KW-0012">Acyltransferase</keyword>
<organism evidence="4 5">
    <name type="scientific">Paenibacillus solisilvae</name>
    <dbReference type="NCBI Taxonomy" id="2486751"/>
    <lineage>
        <taxon>Bacteria</taxon>
        <taxon>Bacillati</taxon>
        <taxon>Bacillota</taxon>
        <taxon>Bacilli</taxon>
        <taxon>Bacillales</taxon>
        <taxon>Paenibacillaceae</taxon>
        <taxon>Paenibacillus</taxon>
    </lineage>
</organism>
<dbReference type="Gene3D" id="3.40.630.30">
    <property type="match status" value="1"/>
</dbReference>
<accession>A0ABW0VRP3</accession>
<evidence type="ECO:0000259" key="3">
    <source>
        <dbReference type="PROSITE" id="PS51186"/>
    </source>
</evidence>
<dbReference type="CDD" id="cd04301">
    <property type="entry name" value="NAT_SF"/>
    <property type="match status" value="1"/>
</dbReference>
<dbReference type="EC" id="2.3.-.-" evidence="4"/>
<proteinExistence type="predicted"/>
<dbReference type="SUPFAM" id="SSF55729">
    <property type="entry name" value="Acyl-CoA N-acyltransferases (Nat)"/>
    <property type="match status" value="1"/>
</dbReference>
<gene>
    <name evidence="4" type="ORF">ACFPYJ_04895</name>
</gene>
<dbReference type="InterPro" id="IPR000182">
    <property type="entry name" value="GNAT_dom"/>
</dbReference>
<evidence type="ECO:0000313" key="5">
    <source>
        <dbReference type="Proteomes" id="UP001596047"/>
    </source>
</evidence>
<dbReference type="PANTHER" id="PTHR10908">
    <property type="entry name" value="SEROTONIN N-ACETYLTRANSFERASE"/>
    <property type="match status" value="1"/>
</dbReference>
<dbReference type="InterPro" id="IPR051635">
    <property type="entry name" value="SNAT-like"/>
</dbReference>
<dbReference type="Pfam" id="PF00583">
    <property type="entry name" value="Acetyltransf_1"/>
    <property type="match status" value="1"/>
</dbReference>
<evidence type="ECO:0000256" key="2">
    <source>
        <dbReference type="ARBA" id="ARBA00023315"/>
    </source>
</evidence>
<evidence type="ECO:0000313" key="4">
    <source>
        <dbReference type="EMBL" id="MFC5648471.1"/>
    </source>
</evidence>
<evidence type="ECO:0000256" key="1">
    <source>
        <dbReference type="ARBA" id="ARBA00022679"/>
    </source>
</evidence>
<protein>
    <submittedName>
        <fullName evidence="4">GNAT family N-acetyltransferase</fullName>
        <ecNumber evidence="4">2.3.-.-</ecNumber>
    </submittedName>
</protein>
<sequence length="178" mass="20071">MTPQASYGSGADTIPEYHYRLLQTNEVEAAHQLEMACFTPEAAATLEAFRFRQLNFPCYFWSAWSEDHLIGLACAIRTAESACEENEVKGSHEPQRDGMNLCVLSVAVEPDHRLQGVGDALMKPLVKQALNDHLESVYLMCEEHLIPFYKKHGFKYIGLSSSNHGGLQWHEMKLVLSE</sequence>
<dbReference type="InterPro" id="IPR016181">
    <property type="entry name" value="Acyl_CoA_acyltransferase"/>
</dbReference>
<keyword evidence="5" id="KW-1185">Reference proteome</keyword>
<feature type="domain" description="N-acetyltransferase" evidence="3">
    <location>
        <begin position="17"/>
        <end position="177"/>
    </location>
</feature>
<name>A0ABW0VRP3_9BACL</name>
<dbReference type="GO" id="GO:0016746">
    <property type="term" value="F:acyltransferase activity"/>
    <property type="evidence" value="ECO:0007669"/>
    <property type="project" value="UniProtKB-KW"/>
</dbReference>